<evidence type="ECO:0000256" key="3">
    <source>
        <dbReference type="PROSITE-ProRule" id="PRU00023"/>
    </source>
</evidence>
<keyword evidence="5" id="KW-1185">Reference proteome</keyword>
<evidence type="ECO:0000256" key="1">
    <source>
        <dbReference type="ARBA" id="ARBA00022737"/>
    </source>
</evidence>
<proteinExistence type="predicted"/>
<dbReference type="SUPFAM" id="SSF48403">
    <property type="entry name" value="Ankyrin repeat"/>
    <property type="match status" value="1"/>
</dbReference>
<keyword evidence="2 3" id="KW-0040">ANK repeat</keyword>
<dbReference type="Gene3D" id="1.25.40.20">
    <property type="entry name" value="Ankyrin repeat-containing domain"/>
    <property type="match status" value="1"/>
</dbReference>
<evidence type="ECO:0000256" key="2">
    <source>
        <dbReference type="ARBA" id="ARBA00023043"/>
    </source>
</evidence>
<dbReference type="InterPro" id="IPR002110">
    <property type="entry name" value="Ankyrin_rpt"/>
</dbReference>
<dbReference type="PANTHER" id="PTHR24198">
    <property type="entry name" value="ANKYRIN REPEAT AND PROTEIN KINASE DOMAIN-CONTAINING PROTEIN"/>
    <property type="match status" value="1"/>
</dbReference>
<evidence type="ECO:0000313" key="5">
    <source>
        <dbReference type="Proteomes" id="UP000193944"/>
    </source>
</evidence>
<dbReference type="Pfam" id="PF13637">
    <property type="entry name" value="Ank_4"/>
    <property type="match status" value="1"/>
</dbReference>
<gene>
    <name evidence="4" type="ORF">BCR32DRAFT_180498</name>
</gene>
<organism evidence="4 5">
    <name type="scientific">Anaeromyces robustus</name>
    <dbReference type="NCBI Taxonomy" id="1754192"/>
    <lineage>
        <taxon>Eukaryota</taxon>
        <taxon>Fungi</taxon>
        <taxon>Fungi incertae sedis</taxon>
        <taxon>Chytridiomycota</taxon>
        <taxon>Chytridiomycota incertae sedis</taxon>
        <taxon>Neocallimastigomycetes</taxon>
        <taxon>Neocallimastigales</taxon>
        <taxon>Neocallimastigaceae</taxon>
        <taxon>Anaeromyces</taxon>
    </lineage>
</organism>
<reference evidence="4 5" key="2">
    <citation type="submission" date="2016-08" db="EMBL/GenBank/DDBJ databases">
        <title>Pervasive Adenine N6-methylation of Active Genes in Fungi.</title>
        <authorList>
            <consortium name="DOE Joint Genome Institute"/>
            <person name="Mondo S.J."/>
            <person name="Dannebaum R.O."/>
            <person name="Kuo R.C."/>
            <person name="Labutti K."/>
            <person name="Haridas S."/>
            <person name="Kuo A."/>
            <person name="Salamov A."/>
            <person name="Ahrendt S.R."/>
            <person name="Lipzen A."/>
            <person name="Sullivan W."/>
            <person name="Andreopoulos W.B."/>
            <person name="Clum A."/>
            <person name="Lindquist E."/>
            <person name="Daum C."/>
            <person name="Ramamoorthy G.K."/>
            <person name="Gryganskyi A."/>
            <person name="Culley D."/>
            <person name="Magnuson J.K."/>
            <person name="James T.Y."/>
            <person name="O'Malley M.A."/>
            <person name="Stajich J.E."/>
            <person name="Spatafora J.W."/>
            <person name="Visel A."/>
            <person name="Grigoriev I.V."/>
        </authorList>
    </citation>
    <scope>NUCLEOTIDE SEQUENCE [LARGE SCALE GENOMIC DNA]</scope>
    <source>
        <strain evidence="4 5">S4</strain>
    </source>
</reference>
<comment type="caution">
    <text evidence="4">The sequence shown here is derived from an EMBL/GenBank/DDBJ whole genome shotgun (WGS) entry which is preliminary data.</text>
</comment>
<dbReference type="PROSITE" id="PS50088">
    <property type="entry name" value="ANK_REPEAT"/>
    <property type="match status" value="1"/>
</dbReference>
<dbReference type="PANTHER" id="PTHR24198:SF165">
    <property type="entry name" value="ANKYRIN REPEAT-CONTAINING PROTEIN-RELATED"/>
    <property type="match status" value="1"/>
</dbReference>
<dbReference type="STRING" id="1754192.A0A1Y1WPD7"/>
<protein>
    <submittedName>
        <fullName evidence="4">Ankyrin</fullName>
    </submittedName>
</protein>
<dbReference type="Pfam" id="PF12796">
    <property type="entry name" value="Ank_2"/>
    <property type="match status" value="1"/>
</dbReference>
<dbReference type="InterPro" id="IPR036770">
    <property type="entry name" value="Ankyrin_rpt-contain_sf"/>
</dbReference>
<reference evidence="4 5" key="1">
    <citation type="submission" date="2016-08" db="EMBL/GenBank/DDBJ databases">
        <title>A Parts List for Fungal Cellulosomes Revealed by Comparative Genomics.</title>
        <authorList>
            <consortium name="DOE Joint Genome Institute"/>
            <person name="Haitjema C.H."/>
            <person name="Gilmore S.P."/>
            <person name="Henske J.K."/>
            <person name="Solomon K.V."/>
            <person name="De Groot R."/>
            <person name="Kuo A."/>
            <person name="Mondo S.J."/>
            <person name="Salamov A.A."/>
            <person name="Labutti K."/>
            <person name="Zhao Z."/>
            <person name="Chiniquy J."/>
            <person name="Barry K."/>
            <person name="Brewer H.M."/>
            <person name="Purvine S.O."/>
            <person name="Wright A.T."/>
            <person name="Boxma B."/>
            <person name="Van Alen T."/>
            <person name="Hackstein J.H."/>
            <person name="Baker S.E."/>
            <person name="Grigoriev I.V."/>
            <person name="O'Malley M.A."/>
        </authorList>
    </citation>
    <scope>NUCLEOTIDE SEQUENCE [LARGE SCALE GENOMIC DNA]</scope>
    <source>
        <strain evidence="4 5">S4</strain>
    </source>
</reference>
<feature type="repeat" description="ANK" evidence="3">
    <location>
        <begin position="77"/>
        <end position="113"/>
    </location>
</feature>
<dbReference type="AlphaFoldDB" id="A0A1Y1WPD7"/>
<sequence>INKGNKEGWNSIQVAYNGNYCDNVELLLEDGAKTKTKNSEEHEKYRLLHSAMRHNNREMMNLLLTKSKINMNAKDHQGRTVLHVVASTDSSIKNIELVQSLIHKGAELNLVDNNEDIPVHLACQYGNHKIGQLLLRIRSRDKIEN</sequence>
<dbReference type="PROSITE" id="PS50297">
    <property type="entry name" value="ANK_REP_REGION"/>
    <property type="match status" value="1"/>
</dbReference>
<dbReference type="OrthoDB" id="2118844at2759"/>
<feature type="non-terminal residue" evidence="4">
    <location>
        <position position="145"/>
    </location>
</feature>
<feature type="non-terminal residue" evidence="4">
    <location>
        <position position="1"/>
    </location>
</feature>
<name>A0A1Y1WPD7_9FUNG</name>
<keyword evidence="1" id="KW-0677">Repeat</keyword>
<dbReference type="EMBL" id="MCFG01000360">
    <property type="protein sequence ID" value="ORX75390.1"/>
    <property type="molecule type" value="Genomic_DNA"/>
</dbReference>
<evidence type="ECO:0000313" key="4">
    <source>
        <dbReference type="EMBL" id="ORX75390.1"/>
    </source>
</evidence>
<dbReference type="SMART" id="SM00248">
    <property type="entry name" value="ANK"/>
    <property type="match status" value="4"/>
</dbReference>
<accession>A0A1Y1WPD7</accession>
<dbReference type="Proteomes" id="UP000193944">
    <property type="component" value="Unassembled WGS sequence"/>
</dbReference>